<dbReference type="GO" id="GO:0005832">
    <property type="term" value="C:chaperonin-containing T-complex"/>
    <property type="evidence" value="ECO:0007669"/>
    <property type="project" value="UniProtKB-ARBA"/>
</dbReference>
<dbReference type="InterPro" id="IPR027413">
    <property type="entry name" value="GROEL-like_equatorial_sf"/>
</dbReference>
<dbReference type="Ensembl" id="ENSBGRT00000019382.1">
    <property type="protein sequence ID" value="ENSBGRP00000016774.1"/>
    <property type="gene ID" value="ENSBGRG00000010586.1"/>
</dbReference>
<accession>A0A8B9X8B2</accession>
<reference evidence="1" key="2">
    <citation type="submission" date="2025-08" db="UniProtKB">
        <authorList>
            <consortium name="Ensembl"/>
        </authorList>
    </citation>
    <scope>IDENTIFICATION</scope>
</reference>
<dbReference type="PANTHER" id="PTHR46883">
    <property type="entry name" value="BARDET-BIEDL SYNDROME 12 PROTEIN"/>
    <property type="match status" value="1"/>
</dbReference>
<keyword evidence="2" id="KW-1185">Reference proteome</keyword>
<dbReference type="InterPro" id="IPR042984">
    <property type="entry name" value="BBS12"/>
</dbReference>
<dbReference type="SUPFAM" id="SSF48592">
    <property type="entry name" value="GroEL equatorial domain-like"/>
    <property type="match status" value="1"/>
</dbReference>
<evidence type="ECO:0000313" key="1">
    <source>
        <dbReference type="Ensembl" id="ENSBGRP00000016774.1"/>
    </source>
</evidence>
<dbReference type="PANTHER" id="PTHR46883:SF1">
    <property type="entry name" value="BARDET-BIEDL SYNDROME 12 PROTEIN"/>
    <property type="match status" value="1"/>
</dbReference>
<organism evidence="1 2">
    <name type="scientific">Bos mutus grunniens</name>
    <name type="common">Wild yak</name>
    <name type="synonym">Bos grunniens</name>
    <dbReference type="NCBI Taxonomy" id="30521"/>
    <lineage>
        <taxon>Eukaryota</taxon>
        <taxon>Metazoa</taxon>
        <taxon>Chordata</taxon>
        <taxon>Craniata</taxon>
        <taxon>Vertebrata</taxon>
        <taxon>Euteleostomi</taxon>
        <taxon>Mammalia</taxon>
        <taxon>Eutheria</taxon>
        <taxon>Laurasiatheria</taxon>
        <taxon>Artiodactyla</taxon>
        <taxon>Ruminantia</taxon>
        <taxon>Pecora</taxon>
        <taxon>Bovidae</taxon>
        <taxon>Bovinae</taxon>
        <taxon>Bos</taxon>
    </lineage>
</organism>
<dbReference type="InterPro" id="IPR002423">
    <property type="entry name" value="Cpn60/GroEL/TCP-1"/>
</dbReference>
<dbReference type="GO" id="GO:0045494">
    <property type="term" value="P:photoreceptor cell maintenance"/>
    <property type="evidence" value="ECO:0007669"/>
    <property type="project" value="TreeGrafter"/>
</dbReference>
<name>A0A8B9X8B2_BOSMU</name>
<reference evidence="1" key="1">
    <citation type="submission" date="2019-05" db="EMBL/GenBank/DDBJ databases">
        <authorList>
            <person name="Zhang S."/>
            <person name="Liu J."/>
        </authorList>
    </citation>
    <scope>NUCLEOTIDE SEQUENCE [LARGE SCALE GENOMIC DNA]</scope>
</reference>
<evidence type="ECO:0000313" key="2">
    <source>
        <dbReference type="Proteomes" id="UP000694520"/>
    </source>
</evidence>
<dbReference type="Gene3D" id="3.30.260.10">
    <property type="entry name" value="TCP-1-like chaperonin intermediate domain"/>
    <property type="match status" value="1"/>
</dbReference>
<dbReference type="GeneTree" id="ENSGT00390000008984"/>
<dbReference type="Gene3D" id="3.50.7.10">
    <property type="entry name" value="GroEL"/>
    <property type="match status" value="1"/>
</dbReference>
<dbReference type="Proteomes" id="UP000694520">
    <property type="component" value="Chromosome 16"/>
</dbReference>
<dbReference type="GO" id="GO:0005524">
    <property type="term" value="F:ATP binding"/>
    <property type="evidence" value="ECO:0007669"/>
    <property type="project" value="InterPro"/>
</dbReference>
<dbReference type="InterPro" id="IPR027409">
    <property type="entry name" value="GroEL-like_apical_dom_sf"/>
</dbReference>
<gene>
    <name evidence="1" type="primary">BBS12</name>
</gene>
<reference evidence="1" key="3">
    <citation type="submission" date="2025-09" db="UniProtKB">
        <authorList>
            <consortium name="Ensembl"/>
        </authorList>
    </citation>
    <scope>IDENTIFICATION</scope>
</reference>
<dbReference type="AlphaFoldDB" id="A0A8B9X8B2"/>
<sequence>MDCRVINRRRHTGLQQLSSFAETGRTFLGPVKSSKFIIDEECHESVLISSTVRLLESLDLTSAVGQLLNEAIQAQNSTYRTGTSTLLFLVGAWSSAAEECLHLGVPMSLIASVMSEGLNSCIEEVESLQVPIHSVCDHIDSTETFSGLSVSLYPSLQIPSGTGLVQKEHDLKDVTSQSLAFCSLSGRPVKSPQLFRLQAKFEADENISRTPQTLKNNLLADTHCRKSVLTHSRHFSRTDRHWISKPRGFLEQLSAAAPKTYSCSNLAELEVGLSHGDPSSMRLVDEAVRLQHQNSGTKQHIQNWNQYSFVSRWCMEQCCQECLHLGVPMSLIASVMSEGLNSCIEEVESLQVPIHSVCDHIDSTETFSGLSVSLYPSLQIPSGTGLVQKEHDLKDVTSQSLAFCSLSGRPVKSPQLFRLQAKFEADENISRTPQTLKNNLLADTHCRKSVLTHSRHFSRTDRHWISKPRGFLEQLSAAAPKTYSCSNLAELEVGLSHGDPSSMRLVDEAVRLQHQNAGRQRGSHTGLFPFDISRIFTCCLPGLPDTLSCVCPGYITVVSMSTATLVKELQNQPVRVVLVEGDLTENYRHLGFNKPANIKTVSESVKVQQDSSEELWTDHVLQVLIKFNVNLVLARGNVSERLAEKCTDSKQLVIGSVQDSVLQAFAEASGAVQVAYLTHMNENCVGSGVSVTTWRSIPSDTIDGISRMAVVLKTEGINLVTVVLTSPVIAQMQTKEDRFWTCASRLYYALKEQKVFLGGGAVEILCLTHLQSLAGQSVNKGNQDCSGWLHNTSSWLASSAALYRPTVLKCLADGWHRYLSTLLRNTAVYSSDSEAATSIQCHLQNAADSGSPSSYILNEYSKLNSVILNLGISDKLEPIPRVYDVVTPKIEAWRRALDLVLLVLQTDNEIITGLAHTQKSSQESEGFLFL</sequence>
<dbReference type="Gene3D" id="1.10.560.10">
    <property type="entry name" value="GroEL-like equatorial domain"/>
    <property type="match status" value="2"/>
</dbReference>
<dbReference type="InterPro" id="IPR027410">
    <property type="entry name" value="TCP-1-like_intermed_sf"/>
</dbReference>
<dbReference type="GO" id="GO:0045599">
    <property type="term" value="P:negative regulation of fat cell differentiation"/>
    <property type="evidence" value="ECO:0007669"/>
    <property type="project" value="Ensembl"/>
</dbReference>
<protein>
    <submittedName>
        <fullName evidence="1">Bardet-Biedl syndrome 12</fullName>
    </submittedName>
</protein>
<proteinExistence type="predicted"/>
<dbReference type="SUPFAM" id="SSF52029">
    <property type="entry name" value="GroEL apical domain-like"/>
    <property type="match status" value="1"/>
</dbReference>
<dbReference type="Pfam" id="PF00118">
    <property type="entry name" value="Cpn60_TCP1"/>
    <property type="match status" value="1"/>
</dbReference>
<dbReference type="GO" id="GO:0051131">
    <property type="term" value="P:chaperone-mediated protein complex assembly"/>
    <property type="evidence" value="ECO:0007669"/>
    <property type="project" value="Ensembl"/>
</dbReference>